<gene>
    <name evidence="4" type="ORF">MHA02_35790</name>
</gene>
<evidence type="ECO:0000256" key="2">
    <source>
        <dbReference type="PROSITE-ProRule" id="PRU01161"/>
    </source>
</evidence>
<feature type="active site" description="Nucleophile" evidence="2">
    <location>
        <position position="75"/>
    </location>
</feature>
<evidence type="ECO:0000256" key="1">
    <source>
        <dbReference type="ARBA" id="ARBA00023098"/>
    </source>
</evidence>
<feature type="domain" description="PNPLA" evidence="3">
    <location>
        <begin position="31"/>
        <end position="232"/>
    </location>
</feature>
<protein>
    <recommendedName>
        <fullName evidence="3">PNPLA domain-containing protein</fullName>
    </recommendedName>
</protein>
<feature type="short sequence motif" description="GXSXG" evidence="2">
    <location>
        <begin position="73"/>
        <end position="77"/>
    </location>
</feature>
<keyword evidence="2" id="KW-0442">Lipid degradation</keyword>
<dbReference type="InterPro" id="IPR016035">
    <property type="entry name" value="Acyl_Trfase/lysoPLipase"/>
</dbReference>
<dbReference type="InterPro" id="IPR047156">
    <property type="entry name" value="Teg/CotR/CapV-like"/>
</dbReference>
<keyword evidence="5" id="KW-1185">Reference proteome</keyword>
<feature type="active site" description="Proton acceptor" evidence="2">
    <location>
        <position position="218"/>
    </location>
</feature>
<dbReference type="Pfam" id="PF01734">
    <property type="entry name" value="Patatin"/>
    <property type="match status" value="1"/>
</dbReference>
<evidence type="ECO:0000313" key="5">
    <source>
        <dbReference type="Proteomes" id="UP000321258"/>
    </source>
</evidence>
<comment type="caution">
    <text evidence="2">Lacks conserved residue(s) required for the propagation of feature annotation.</text>
</comment>
<dbReference type="Gene3D" id="3.40.1090.10">
    <property type="entry name" value="Cytosolic phospholipase A2 catalytic domain"/>
    <property type="match status" value="1"/>
</dbReference>
<dbReference type="InterPro" id="IPR002641">
    <property type="entry name" value="PNPLA_dom"/>
</dbReference>
<dbReference type="GO" id="GO:0016787">
    <property type="term" value="F:hydrolase activity"/>
    <property type="evidence" value="ECO:0007669"/>
    <property type="project" value="UniProtKB-UniRule"/>
</dbReference>
<evidence type="ECO:0000313" key="4">
    <source>
        <dbReference type="EMBL" id="GEP01192.1"/>
    </source>
</evidence>
<reference evidence="4 5" key="1">
    <citation type="submission" date="2019-07" db="EMBL/GenBank/DDBJ databases">
        <title>Whole genome shotgun sequence of Methylobacterium haplocladii NBRC 107714.</title>
        <authorList>
            <person name="Hosoyama A."/>
            <person name="Uohara A."/>
            <person name="Ohji S."/>
            <person name="Ichikawa N."/>
        </authorList>
    </citation>
    <scope>NUCLEOTIDE SEQUENCE [LARGE SCALE GENOMIC DNA]</scope>
    <source>
        <strain evidence="4 5">NBRC 107714</strain>
    </source>
</reference>
<sequence>MSRDDVGVVGRPAPDAGRDPHLFGSGPKRILALNGGGVRGAITIAFLEEIEAVIERAEGRPVRLCDWFDLIAGTSTGAIIASALALGYRAADVRALYERIGPRIFRRPRFRILGLQAKFDAKVLAAELDAVMADRTLGTDDLRTGLCIIIKRMDTGSTWILANNPRSAFWETPADGSFIGNRHLKLAKVVRASTAAPHYFDPELIDIVDGTPGGLFLDGSLTPHNNPSLAALMMAVLPGFGLDWRLGPDNLTIVSVGTGSFRSRLSAAQARRSGAIGLAVKALAAQIADSELLTLTMMTWLGQSPTPWPINSEVGDLGPQVPQFGNQFRFLRYDVRLEQDWLKRELGVDIDPVQVARLQLMDDPANIPDDYALGRRAAALQIKAEHLFP</sequence>
<organism evidence="4 5">
    <name type="scientific">Methylobacterium haplocladii</name>
    <dbReference type="NCBI Taxonomy" id="1176176"/>
    <lineage>
        <taxon>Bacteria</taxon>
        <taxon>Pseudomonadati</taxon>
        <taxon>Pseudomonadota</taxon>
        <taxon>Alphaproteobacteria</taxon>
        <taxon>Hyphomicrobiales</taxon>
        <taxon>Methylobacteriaceae</taxon>
        <taxon>Methylobacterium</taxon>
    </lineage>
</organism>
<dbReference type="SUPFAM" id="SSF52151">
    <property type="entry name" value="FabD/lysophospholipase-like"/>
    <property type="match status" value="1"/>
</dbReference>
<accession>A0A512IU07</accession>
<name>A0A512IU07_9HYPH</name>
<dbReference type="EMBL" id="BJZT01000040">
    <property type="protein sequence ID" value="GEP01192.1"/>
    <property type="molecule type" value="Genomic_DNA"/>
</dbReference>
<dbReference type="PANTHER" id="PTHR24138:SF10">
    <property type="entry name" value="PHOSPHOLIPASE A2"/>
    <property type="match status" value="1"/>
</dbReference>
<evidence type="ECO:0000259" key="3">
    <source>
        <dbReference type="PROSITE" id="PS51635"/>
    </source>
</evidence>
<dbReference type="Proteomes" id="UP000321258">
    <property type="component" value="Unassembled WGS sequence"/>
</dbReference>
<dbReference type="PANTHER" id="PTHR24138">
    <property type="entry name" value="INTRACELLLAR PHOSPHOLIPASE A FAMILY"/>
    <property type="match status" value="1"/>
</dbReference>
<proteinExistence type="predicted"/>
<dbReference type="RefSeq" id="WP_170249340.1">
    <property type="nucleotide sequence ID" value="NZ_BJZT01000040.1"/>
</dbReference>
<comment type="caution">
    <text evidence="4">The sequence shown here is derived from an EMBL/GenBank/DDBJ whole genome shotgun (WGS) entry which is preliminary data.</text>
</comment>
<keyword evidence="1 2" id="KW-0443">Lipid metabolism</keyword>
<dbReference type="AlphaFoldDB" id="A0A512IU07"/>
<keyword evidence="2" id="KW-0378">Hydrolase</keyword>
<dbReference type="GO" id="GO:0016042">
    <property type="term" value="P:lipid catabolic process"/>
    <property type="evidence" value="ECO:0007669"/>
    <property type="project" value="UniProtKB-UniRule"/>
</dbReference>
<feature type="short sequence motif" description="GXGXXG" evidence="2">
    <location>
        <begin position="35"/>
        <end position="40"/>
    </location>
</feature>
<dbReference type="PROSITE" id="PS51635">
    <property type="entry name" value="PNPLA"/>
    <property type="match status" value="1"/>
</dbReference>